<evidence type="ECO:0000313" key="2">
    <source>
        <dbReference type="Proteomes" id="UP000054032"/>
    </source>
</evidence>
<dbReference type="GeneID" id="19119398"/>
<accession>W6YRZ0</accession>
<organism evidence="1 2">
    <name type="scientific">Bipolaris oryzae ATCC 44560</name>
    <dbReference type="NCBI Taxonomy" id="930090"/>
    <lineage>
        <taxon>Eukaryota</taxon>
        <taxon>Fungi</taxon>
        <taxon>Dikarya</taxon>
        <taxon>Ascomycota</taxon>
        <taxon>Pezizomycotina</taxon>
        <taxon>Dothideomycetes</taxon>
        <taxon>Pleosporomycetidae</taxon>
        <taxon>Pleosporales</taxon>
        <taxon>Pleosporineae</taxon>
        <taxon>Pleosporaceae</taxon>
        <taxon>Bipolaris</taxon>
    </lineage>
</organism>
<evidence type="ECO:0000313" key="1">
    <source>
        <dbReference type="EMBL" id="EUC40263.1"/>
    </source>
</evidence>
<dbReference type="KEGG" id="bor:COCMIDRAFT_109264"/>
<feature type="non-terminal residue" evidence="1">
    <location>
        <position position="1"/>
    </location>
</feature>
<dbReference type="EMBL" id="KI964181">
    <property type="protein sequence ID" value="EUC40263.1"/>
    <property type="molecule type" value="Genomic_DNA"/>
</dbReference>
<protein>
    <submittedName>
        <fullName evidence="1">Uncharacterized protein</fullName>
    </submittedName>
</protein>
<dbReference type="AlphaFoldDB" id="W6YRZ0"/>
<dbReference type="Proteomes" id="UP000054032">
    <property type="component" value="Unassembled WGS sequence"/>
</dbReference>
<gene>
    <name evidence="1" type="ORF">COCMIDRAFT_109264</name>
</gene>
<proteinExistence type="predicted"/>
<keyword evidence="2" id="KW-1185">Reference proteome</keyword>
<dbReference type="HOGENOM" id="CLU_2549049_0_0_1"/>
<reference evidence="1 2" key="1">
    <citation type="journal article" date="2013" name="PLoS Genet.">
        <title>Comparative genome structure, secondary metabolite, and effector coding capacity across Cochliobolus pathogens.</title>
        <authorList>
            <person name="Condon B.J."/>
            <person name="Leng Y."/>
            <person name="Wu D."/>
            <person name="Bushley K.E."/>
            <person name="Ohm R.A."/>
            <person name="Otillar R."/>
            <person name="Martin J."/>
            <person name="Schackwitz W."/>
            <person name="Grimwood J."/>
            <person name="MohdZainudin N."/>
            <person name="Xue C."/>
            <person name="Wang R."/>
            <person name="Manning V.A."/>
            <person name="Dhillon B."/>
            <person name="Tu Z.J."/>
            <person name="Steffenson B.J."/>
            <person name="Salamov A."/>
            <person name="Sun H."/>
            <person name="Lowry S."/>
            <person name="LaButti K."/>
            <person name="Han J."/>
            <person name="Copeland A."/>
            <person name="Lindquist E."/>
            <person name="Barry K."/>
            <person name="Schmutz J."/>
            <person name="Baker S.E."/>
            <person name="Ciuffetti L.M."/>
            <person name="Grigoriev I.V."/>
            <person name="Zhong S."/>
            <person name="Turgeon B.G."/>
        </authorList>
    </citation>
    <scope>NUCLEOTIDE SEQUENCE [LARGE SCALE GENOMIC DNA]</scope>
    <source>
        <strain evidence="1 2">ATCC 44560</strain>
    </source>
</reference>
<dbReference type="RefSeq" id="XP_007693224.1">
    <property type="nucleotide sequence ID" value="XM_007695034.1"/>
</dbReference>
<sequence>SEKFEVLRKDDFMSVNKASSAHEINHLSYYRSLSYRVSRKIWVRHFRHLGIHPPGLRSDAERHSPATVYVRKRHYPTQDFGQQ</sequence>
<name>W6YRZ0_COCMI</name>